<feature type="chain" id="PRO_5040940009" description="Copper-binding protein" evidence="1">
    <location>
        <begin position="21"/>
        <end position="121"/>
    </location>
</feature>
<name>A0A9X1DA23_9SPHN</name>
<accession>A0A9X1DA23</accession>
<evidence type="ECO:0000256" key="1">
    <source>
        <dbReference type="SAM" id="SignalP"/>
    </source>
</evidence>
<dbReference type="Proteomes" id="UP001138757">
    <property type="component" value="Unassembled WGS sequence"/>
</dbReference>
<dbReference type="InterPro" id="IPR046150">
    <property type="entry name" value="DUF6152"/>
</dbReference>
<sequence>MRIKSVAMLAVAALAVPAIAHHSFAMFDMKKDVTAEGVVTDFRWTNPHAWMHVDMADKSGTRANWALEMTSPNNLVLSGWRRSSLKPGDKVTVTYHPLLNGKTGGSLVKVVLPDSKILENK</sequence>
<feature type="signal peptide" evidence="1">
    <location>
        <begin position="1"/>
        <end position="20"/>
    </location>
</feature>
<evidence type="ECO:0008006" key="4">
    <source>
        <dbReference type="Google" id="ProtNLM"/>
    </source>
</evidence>
<dbReference type="RefSeq" id="WP_214621877.1">
    <property type="nucleotide sequence ID" value="NZ_JAHGAW010000002.1"/>
</dbReference>
<evidence type="ECO:0000313" key="3">
    <source>
        <dbReference type="Proteomes" id="UP001138757"/>
    </source>
</evidence>
<keyword evidence="3" id="KW-1185">Reference proteome</keyword>
<comment type="caution">
    <text evidence="2">The sequence shown here is derived from an EMBL/GenBank/DDBJ whole genome shotgun (WGS) entry which is preliminary data.</text>
</comment>
<organism evidence="2 3">
    <name type="scientific">Sphingobium nicotianae</name>
    <dbReference type="NCBI Taxonomy" id="2782607"/>
    <lineage>
        <taxon>Bacteria</taxon>
        <taxon>Pseudomonadati</taxon>
        <taxon>Pseudomonadota</taxon>
        <taxon>Alphaproteobacteria</taxon>
        <taxon>Sphingomonadales</taxon>
        <taxon>Sphingomonadaceae</taxon>
        <taxon>Sphingobium</taxon>
    </lineage>
</organism>
<keyword evidence="1" id="KW-0732">Signal</keyword>
<dbReference type="Pfam" id="PF19649">
    <property type="entry name" value="DUF6152"/>
    <property type="match status" value="1"/>
</dbReference>
<evidence type="ECO:0000313" key="2">
    <source>
        <dbReference type="EMBL" id="MBT2186143.1"/>
    </source>
</evidence>
<proteinExistence type="predicted"/>
<reference evidence="2" key="1">
    <citation type="submission" date="2021-05" db="EMBL/GenBank/DDBJ databases">
        <title>Genome of Sphingobium sp. strain.</title>
        <authorList>
            <person name="Fan R."/>
        </authorList>
    </citation>
    <scope>NUCLEOTIDE SEQUENCE</scope>
    <source>
        <strain evidence="2">H33</strain>
    </source>
</reference>
<protein>
    <recommendedName>
        <fullName evidence="4">Copper-binding protein</fullName>
    </recommendedName>
</protein>
<dbReference type="AlphaFoldDB" id="A0A9X1DA23"/>
<dbReference type="EMBL" id="JAHGAW010000002">
    <property type="protein sequence ID" value="MBT2186143.1"/>
    <property type="molecule type" value="Genomic_DNA"/>
</dbReference>
<gene>
    <name evidence="2" type="ORF">KK488_04210</name>
</gene>